<reference evidence="2 3" key="1">
    <citation type="submission" date="2018-03" db="EMBL/GenBank/DDBJ databases">
        <title>Draft Genome Sequences of the Obligatory Marine Myxobacteria Enhygromyxa salina SWB007.</title>
        <authorList>
            <person name="Poehlein A."/>
            <person name="Moghaddam J.A."/>
            <person name="Harms H."/>
            <person name="Alanjari M."/>
            <person name="Koenig G.M."/>
            <person name="Daniel R."/>
            <person name="Schaeberle T.F."/>
        </authorList>
    </citation>
    <scope>NUCLEOTIDE SEQUENCE [LARGE SCALE GENOMIC DNA]</scope>
    <source>
        <strain evidence="2 3">SWB007</strain>
    </source>
</reference>
<dbReference type="RefSeq" id="WP_244923672.1">
    <property type="nucleotide sequence ID" value="NZ_PVNL01000002.1"/>
</dbReference>
<dbReference type="AlphaFoldDB" id="A0A2S9YYK8"/>
<evidence type="ECO:0000313" key="3">
    <source>
        <dbReference type="Proteomes" id="UP000238823"/>
    </source>
</evidence>
<gene>
    <name evidence="2" type="ORF">ENSA7_01150</name>
</gene>
<evidence type="ECO:0000256" key="1">
    <source>
        <dbReference type="SAM" id="MobiDB-lite"/>
    </source>
</evidence>
<accession>A0A2S9YYK8</accession>
<comment type="caution">
    <text evidence="2">The sequence shown here is derived from an EMBL/GenBank/DDBJ whole genome shotgun (WGS) entry which is preliminary data.</text>
</comment>
<feature type="region of interest" description="Disordered" evidence="1">
    <location>
        <begin position="1"/>
        <end position="25"/>
    </location>
</feature>
<name>A0A2S9YYK8_9BACT</name>
<protein>
    <submittedName>
        <fullName evidence="2">Uncharacterized protein</fullName>
    </submittedName>
</protein>
<dbReference type="EMBL" id="PVNL01000002">
    <property type="protein sequence ID" value="PRQ10166.1"/>
    <property type="molecule type" value="Genomic_DNA"/>
</dbReference>
<organism evidence="2 3">
    <name type="scientific">Enhygromyxa salina</name>
    <dbReference type="NCBI Taxonomy" id="215803"/>
    <lineage>
        <taxon>Bacteria</taxon>
        <taxon>Pseudomonadati</taxon>
        <taxon>Myxococcota</taxon>
        <taxon>Polyangia</taxon>
        <taxon>Nannocystales</taxon>
        <taxon>Nannocystaceae</taxon>
        <taxon>Enhygromyxa</taxon>
    </lineage>
</organism>
<sequence length="76" mass="8554">MKWRTPSSGRHTPRVTPSYGEKNYEVDDESLNATTKTYDDLGNIEQSVSVFDEFMRGAKNISALSSRVRVWSEAPG</sequence>
<feature type="compositionally biased region" description="Polar residues" evidence="1">
    <location>
        <begin position="1"/>
        <end position="10"/>
    </location>
</feature>
<evidence type="ECO:0000313" key="2">
    <source>
        <dbReference type="EMBL" id="PRQ10166.1"/>
    </source>
</evidence>
<dbReference type="Proteomes" id="UP000238823">
    <property type="component" value="Unassembled WGS sequence"/>
</dbReference>
<proteinExistence type="predicted"/>